<accession>A0A9W4E016</accession>
<evidence type="ECO:0000256" key="1">
    <source>
        <dbReference type="SAM" id="MobiDB-lite"/>
    </source>
</evidence>
<comment type="caution">
    <text evidence="2">The sequence shown here is derived from an EMBL/GenBank/DDBJ whole genome shotgun (WGS) entry which is preliminary data.</text>
</comment>
<feature type="region of interest" description="Disordered" evidence="1">
    <location>
        <begin position="1"/>
        <end position="69"/>
    </location>
</feature>
<dbReference type="EMBL" id="CAJSLV010000103">
    <property type="protein sequence ID" value="CAG6398492.1"/>
    <property type="molecule type" value="Genomic_DNA"/>
</dbReference>
<organism evidence="2 3">
    <name type="scientific">Actinacidiphila cocklensis</name>
    <dbReference type="NCBI Taxonomy" id="887465"/>
    <lineage>
        <taxon>Bacteria</taxon>
        <taxon>Bacillati</taxon>
        <taxon>Actinomycetota</taxon>
        <taxon>Actinomycetes</taxon>
        <taxon>Kitasatosporales</taxon>
        <taxon>Streptomycetaceae</taxon>
        <taxon>Actinacidiphila</taxon>
    </lineage>
</organism>
<protein>
    <recommendedName>
        <fullName evidence="4">Tc1-like transposase DDE domain-containing protein</fullName>
    </recommendedName>
</protein>
<gene>
    <name evidence="2" type="ORF">SCOCK_70176</name>
</gene>
<name>A0A9W4E016_9ACTN</name>
<sequence length="178" mass="20577">MRSPGSARRQGVQHRLRPRAGRLHARGSPPAGRVHRWRRRRGQGARVVVRRDPRAAPARRRRPEERSLARRNERVVDARHVRQGRPQQQLLHRPHRPRLTIRTFSIRTEDADIGHPAAICGARGGEELHIQFHFTPFGSSWINQIETWSGIITRQSIRRGTFSSVNVLKRDHETLGEP</sequence>
<evidence type="ECO:0000313" key="3">
    <source>
        <dbReference type="Proteomes" id="UP001152519"/>
    </source>
</evidence>
<keyword evidence="3" id="KW-1185">Reference proteome</keyword>
<feature type="compositionally biased region" description="Basic residues" evidence="1">
    <location>
        <begin position="33"/>
        <end position="43"/>
    </location>
</feature>
<reference evidence="2" key="1">
    <citation type="submission" date="2021-05" db="EMBL/GenBank/DDBJ databases">
        <authorList>
            <person name="Arsene-Ploetze F."/>
        </authorList>
    </citation>
    <scope>NUCLEOTIDE SEQUENCE</scope>
    <source>
        <strain evidence="2">DSM 42138</strain>
    </source>
</reference>
<feature type="compositionally biased region" description="Basic residues" evidence="1">
    <location>
        <begin position="11"/>
        <end position="25"/>
    </location>
</feature>
<dbReference type="Proteomes" id="UP001152519">
    <property type="component" value="Unassembled WGS sequence"/>
</dbReference>
<evidence type="ECO:0008006" key="4">
    <source>
        <dbReference type="Google" id="ProtNLM"/>
    </source>
</evidence>
<dbReference type="AlphaFoldDB" id="A0A9W4E016"/>
<proteinExistence type="predicted"/>
<evidence type="ECO:0000313" key="2">
    <source>
        <dbReference type="EMBL" id="CAG6398492.1"/>
    </source>
</evidence>